<dbReference type="EMBL" id="JAWDEU010000001">
    <property type="protein sequence ID" value="MDU0243156.1"/>
    <property type="molecule type" value="Genomic_DNA"/>
</dbReference>
<sequence length="286" mass="32975">MYPYKFEYYRFQLVPKKVVQLSIDNVAYTYDEIKAKKNEYFSEVLTKTTFKGKKGNLPYRIVYEKNNIFVLFLSNPKPYSYIHDFQKQQGTTEPFSIIVIDNNPENQLMAISRNTEAFSDTKTVVKILSQTINKHLDHYNVVLHIEPIFQKEEFWKIVGGKKEEISMIRFELIKPNLTNISGCLKDELKRVIDTTNSHKTVVEFNAPARAALEDITPSNNDINGLVDYSANGGGNIGVKFKHDRKKYQTAESIKVELETTEVEIQNANPAQLDAFVDSICSKLKRR</sequence>
<evidence type="ECO:0000313" key="1">
    <source>
        <dbReference type="EMBL" id="KAB4182749.1"/>
    </source>
</evidence>
<dbReference type="EMBL" id="QRJL01000014">
    <property type="protein sequence ID" value="RHH27007.1"/>
    <property type="molecule type" value="Genomic_DNA"/>
</dbReference>
<dbReference type="EMBL" id="WCTY01000023">
    <property type="protein sequence ID" value="KAB4182749.1"/>
    <property type="molecule type" value="Genomic_DNA"/>
</dbReference>
<dbReference type="RefSeq" id="WP_008764040.1">
    <property type="nucleotide sequence ID" value="NZ_CP072239.1"/>
</dbReference>
<comment type="caution">
    <text evidence="3">The sequence shown here is derived from an EMBL/GenBank/DDBJ whole genome shotgun (WGS) entry which is preliminary data.</text>
</comment>
<name>A0A414W876_BACUN</name>
<evidence type="ECO:0000313" key="2">
    <source>
        <dbReference type="EMBL" id="MDU0243156.1"/>
    </source>
</evidence>
<reference evidence="1 5" key="2">
    <citation type="journal article" date="2019" name="Nat. Med.">
        <title>A library of human gut bacterial isolates paired with longitudinal multiomics data enables mechanistic microbiome research.</title>
        <authorList>
            <person name="Poyet M."/>
            <person name="Groussin M."/>
            <person name="Gibbons S.M."/>
            <person name="Avila-Pacheco J."/>
            <person name="Jiang X."/>
            <person name="Kearney S.M."/>
            <person name="Perrotta A.R."/>
            <person name="Berdy B."/>
            <person name="Zhao S."/>
            <person name="Lieberman T.D."/>
            <person name="Swanson P.K."/>
            <person name="Smith M."/>
            <person name="Roesemann S."/>
            <person name="Alexander J.E."/>
            <person name="Rich S.A."/>
            <person name="Livny J."/>
            <person name="Vlamakis H."/>
            <person name="Clish C."/>
            <person name="Bullock K."/>
            <person name="Deik A."/>
            <person name="Scott J."/>
            <person name="Pierce K.A."/>
            <person name="Xavier R.J."/>
            <person name="Alm E.J."/>
        </authorList>
    </citation>
    <scope>NUCLEOTIDE SEQUENCE [LARGE SCALE GENOMIC DNA]</scope>
    <source>
        <strain evidence="1 5">BIOML-A19</strain>
    </source>
</reference>
<reference evidence="2" key="3">
    <citation type="submission" date="2023-10" db="EMBL/GenBank/DDBJ databases">
        <title>Genome of Potential pathogenic bacteria in Crohn's disease.</title>
        <authorList>
            <person name="Rodriguez-Palacios A."/>
        </authorList>
    </citation>
    <scope>NUCLEOTIDE SEQUENCE</scope>
    <source>
        <strain evidence="2">CavFT-hAR50</strain>
    </source>
</reference>
<evidence type="ECO:0008006" key="6">
    <source>
        <dbReference type="Google" id="ProtNLM"/>
    </source>
</evidence>
<evidence type="ECO:0000313" key="4">
    <source>
        <dbReference type="Proteomes" id="UP000283766"/>
    </source>
</evidence>
<dbReference type="AlphaFoldDB" id="A0A414W876"/>
<organism evidence="3 4">
    <name type="scientific">Bacteroides uniformis</name>
    <dbReference type="NCBI Taxonomy" id="820"/>
    <lineage>
        <taxon>Bacteria</taxon>
        <taxon>Pseudomonadati</taxon>
        <taxon>Bacteroidota</taxon>
        <taxon>Bacteroidia</taxon>
        <taxon>Bacteroidales</taxon>
        <taxon>Bacteroidaceae</taxon>
        <taxon>Bacteroides</taxon>
    </lineage>
</organism>
<evidence type="ECO:0000313" key="3">
    <source>
        <dbReference type="EMBL" id="RHH27007.1"/>
    </source>
</evidence>
<dbReference type="Proteomes" id="UP001181247">
    <property type="component" value="Unassembled WGS sequence"/>
</dbReference>
<gene>
    <name evidence="3" type="ORF">DW216_17820</name>
    <name evidence="1" type="ORF">GAQ44_12795</name>
    <name evidence="2" type="ORF">RVH16_00170</name>
</gene>
<dbReference type="Proteomes" id="UP000487221">
    <property type="component" value="Unassembled WGS sequence"/>
</dbReference>
<proteinExistence type="predicted"/>
<accession>A0A414W876</accession>
<dbReference type="Proteomes" id="UP000283766">
    <property type="component" value="Unassembled WGS sequence"/>
</dbReference>
<protein>
    <recommendedName>
        <fullName evidence="6">DUF4747 family protein</fullName>
    </recommendedName>
</protein>
<evidence type="ECO:0000313" key="5">
    <source>
        <dbReference type="Proteomes" id="UP000487221"/>
    </source>
</evidence>
<reference evidence="3 4" key="1">
    <citation type="submission" date="2018-08" db="EMBL/GenBank/DDBJ databases">
        <title>A genome reference for cultivated species of the human gut microbiota.</title>
        <authorList>
            <person name="Zou Y."/>
            <person name="Xue W."/>
            <person name="Luo G."/>
        </authorList>
    </citation>
    <scope>NUCLEOTIDE SEQUENCE [LARGE SCALE GENOMIC DNA]</scope>
    <source>
        <strain evidence="3 4">AM18-14LB</strain>
    </source>
</reference>